<feature type="transmembrane region" description="Helical" evidence="7">
    <location>
        <begin position="48"/>
        <end position="68"/>
    </location>
</feature>
<dbReference type="Pfam" id="PF00230">
    <property type="entry name" value="MIP"/>
    <property type="match status" value="1"/>
</dbReference>
<evidence type="ECO:0000313" key="8">
    <source>
        <dbReference type="EMBL" id="QIN85413.1"/>
    </source>
</evidence>
<evidence type="ECO:0000313" key="9">
    <source>
        <dbReference type="Proteomes" id="UP000501452"/>
    </source>
</evidence>
<geneLocation type="plasmid" evidence="8 9">
    <name>unnamed1</name>
</geneLocation>
<feature type="transmembrane region" description="Helical" evidence="7">
    <location>
        <begin position="89"/>
        <end position="115"/>
    </location>
</feature>
<keyword evidence="3 6" id="KW-0812">Transmembrane</keyword>
<dbReference type="Gene3D" id="1.20.1080.10">
    <property type="entry name" value="Glycerol uptake facilitator protein"/>
    <property type="match status" value="1"/>
</dbReference>
<evidence type="ECO:0000256" key="3">
    <source>
        <dbReference type="ARBA" id="ARBA00022692"/>
    </source>
</evidence>
<evidence type="ECO:0000256" key="7">
    <source>
        <dbReference type="SAM" id="Phobius"/>
    </source>
</evidence>
<sequence length="234" mass="23072">MPSAAPEGPDAAVDGLRRLAAEFLGTFLLVFAGPGAVVVNGVSGGGVGSLGIGLSFGLAVMAAIYAVGHLSGAHINPAVTVAFALTRHFPWALVPGYVVAQLAGACAASATHLVLFGDVADLGATVPSGSPWQALGLEVVLTLFLMFVVSAVATDVRAVGQAAAIAIGGYVALAATFAGPVAGASMNPARSFGPALLSGTWTAHWAYWAGPVAGAALGALLYRSVRAAEPPKAG</sequence>
<dbReference type="InterPro" id="IPR034294">
    <property type="entry name" value="Aquaporin_transptr"/>
</dbReference>
<gene>
    <name evidence="8" type="ORF">GBA63_22180</name>
</gene>
<dbReference type="InterPro" id="IPR000425">
    <property type="entry name" value="MIP"/>
</dbReference>
<feature type="transmembrane region" description="Helical" evidence="7">
    <location>
        <begin position="165"/>
        <end position="185"/>
    </location>
</feature>
<keyword evidence="9" id="KW-1185">Reference proteome</keyword>
<dbReference type="NCBIfam" id="TIGR00861">
    <property type="entry name" value="MIP"/>
    <property type="match status" value="1"/>
</dbReference>
<dbReference type="PANTHER" id="PTHR45724">
    <property type="entry name" value="AQUAPORIN NIP2-1"/>
    <property type="match status" value="1"/>
</dbReference>
<organism evidence="8 9">
    <name type="scientific">Rubrobacter tropicus</name>
    <dbReference type="NCBI Taxonomy" id="2653851"/>
    <lineage>
        <taxon>Bacteria</taxon>
        <taxon>Bacillati</taxon>
        <taxon>Actinomycetota</taxon>
        <taxon>Rubrobacteria</taxon>
        <taxon>Rubrobacterales</taxon>
        <taxon>Rubrobacteraceae</taxon>
        <taxon>Rubrobacter</taxon>
    </lineage>
</organism>
<dbReference type="KEGG" id="rub:GBA63_22180"/>
<dbReference type="SUPFAM" id="SSF81338">
    <property type="entry name" value="Aquaporin-like"/>
    <property type="match status" value="1"/>
</dbReference>
<reference evidence="8 9" key="1">
    <citation type="submission" date="2019-10" db="EMBL/GenBank/DDBJ databases">
        <title>Rubrobacter sp nov SCSIO 52090 isolated from a deep-sea sediment in the South China Sea.</title>
        <authorList>
            <person name="Chen R.W."/>
        </authorList>
    </citation>
    <scope>NUCLEOTIDE SEQUENCE [LARGE SCALE GENOMIC DNA]</scope>
    <source>
        <strain evidence="8 9">SCSIO 52909</strain>
        <plasmid evidence="8 9">unnamed1</plasmid>
    </source>
</reference>
<dbReference type="InterPro" id="IPR023271">
    <property type="entry name" value="Aquaporin-like"/>
</dbReference>
<keyword evidence="5 7" id="KW-0472">Membrane</keyword>
<proteinExistence type="inferred from homology"/>
<feature type="transmembrane region" description="Helical" evidence="7">
    <location>
        <begin position="205"/>
        <end position="222"/>
    </location>
</feature>
<dbReference type="AlphaFoldDB" id="A0A6G8QG44"/>
<evidence type="ECO:0000256" key="6">
    <source>
        <dbReference type="RuleBase" id="RU000477"/>
    </source>
</evidence>
<keyword evidence="2 6" id="KW-0813">Transport</keyword>
<protein>
    <submittedName>
        <fullName evidence="8">MIP family channel protein</fullName>
    </submittedName>
</protein>
<dbReference type="Proteomes" id="UP000501452">
    <property type="component" value="Plasmid unnamed1"/>
</dbReference>
<dbReference type="GO" id="GO:0016020">
    <property type="term" value="C:membrane"/>
    <property type="evidence" value="ECO:0007669"/>
    <property type="project" value="UniProtKB-SubCell"/>
</dbReference>
<comment type="subcellular location">
    <subcellularLocation>
        <location evidence="1">Membrane</location>
        <topology evidence="1">Multi-pass membrane protein</topology>
    </subcellularLocation>
</comment>
<evidence type="ECO:0000256" key="5">
    <source>
        <dbReference type="ARBA" id="ARBA00023136"/>
    </source>
</evidence>
<evidence type="ECO:0000256" key="1">
    <source>
        <dbReference type="ARBA" id="ARBA00004141"/>
    </source>
</evidence>
<keyword evidence="4 7" id="KW-1133">Transmembrane helix</keyword>
<keyword evidence="8" id="KW-0614">Plasmid</keyword>
<comment type="similarity">
    <text evidence="6">Belongs to the MIP/aquaporin (TC 1.A.8) family.</text>
</comment>
<dbReference type="GO" id="GO:0015267">
    <property type="term" value="F:channel activity"/>
    <property type="evidence" value="ECO:0007669"/>
    <property type="project" value="InterPro"/>
</dbReference>
<name>A0A6G8QG44_9ACTN</name>
<dbReference type="InterPro" id="IPR022357">
    <property type="entry name" value="MIP_CS"/>
</dbReference>
<feature type="transmembrane region" description="Helical" evidence="7">
    <location>
        <begin position="23"/>
        <end position="42"/>
    </location>
</feature>
<feature type="transmembrane region" description="Helical" evidence="7">
    <location>
        <begin position="135"/>
        <end position="153"/>
    </location>
</feature>
<evidence type="ECO:0000256" key="4">
    <source>
        <dbReference type="ARBA" id="ARBA00022989"/>
    </source>
</evidence>
<dbReference type="PRINTS" id="PR00783">
    <property type="entry name" value="MINTRINSICP"/>
</dbReference>
<dbReference type="EMBL" id="CP045120">
    <property type="protein sequence ID" value="QIN85413.1"/>
    <property type="molecule type" value="Genomic_DNA"/>
</dbReference>
<accession>A0A6G8QG44</accession>
<dbReference type="PROSITE" id="PS00221">
    <property type="entry name" value="MIP"/>
    <property type="match status" value="1"/>
</dbReference>
<dbReference type="PANTHER" id="PTHR45724:SF13">
    <property type="entry name" value="AQUAPORIN NIP1-1-RELATED"/>
    <property type="match status" value="1"/>
</dbReference>
<evidence type="ECO:0000256" key="2">
    <source>
        <dbReference type="ARBA" id="ARBA00022448"/>
    </source>
</evidence>